<dbReference type="EMBL" id="CAJVPU010033358">
    <property type="protein sequence ID" value="CAG8722225.1"/>
    <property type="molecule type" value="Genomic_DNA"/>
</dbReference>
<name>A0ACA9PS75_9GLOM</name>
<evidence type="ECO:0000313" key="2">
    <source>
        <dbReference type="Proteomes" id="UP000789702"/>
    </source>
</evidence>
<dbReference type="Proteomes" id="UP000789702">
    <property type="component" value="Unassembled WGS sequence"/>
</dbReference>
<feature type="non-terminal residue" evidence="1">
    <location>
        <position position="198"/>
    </location>
</feature>
<proteinExistence type="predicted"/>
<comment type="caution">
    <text evidence="1">The sequence shown here is derived from an EMBL/GenBank/DDBJ whole genome shotgun (WGS) entry which is preliminary data.</text>
</comment>
<accession>A0ACA9PS75</accession>
<sequence>SNLPSTSNRRGNRKRKIDNEQAHTEHAETEIEINVCNSMQANKQTAEVAVQVSNETHEIGVQVSDDMLFTLEARINLLQLQLNSRISEVEDLKKQLEYVYDYVIESCEQLYYIVPEMQAEHKLELKIYLSSILEELVAEKNEKINAIDLIIKNQKGTESQSKWCKKCNTTNIDNKKCTCPKCNEKLDTLAILRAESVN</sequence>
<keyword evidence="2" id="KW-1185">Reference proteome</keyword>
<reference evidence="1" key="1">
    <citation type="submission" date="2021-06" db="EMBL/GenBank/DDBJ databases">
        <authorList>
            <person name="Kallberg Y."/>
            <person name="Tangrot J."/>
            <person name="Rosling A."/>
        </authorList>
    </citation>
    <scope>NUCLEOTIDE SEQUENCE</scope>
    <source>
        <strain evidence="1">IL203A</strain>
    </source>
</reference>
<organism evidence="1 2">
    <name type="scientific">Dentiscutata heterogama</name>
    <dbReference type="NCBI Taxonomy" id="1316150"/>
    <lineage>
        <taxon>Eukaryota</taxon>
        <taxon>Fungi</taxon>
        <taxon>Fungi incertae sedis</taxon>
        <taxon>Mucoromycota</taxon>
        <taxon>Glomeromycotina</taxon>
        <taxon>Glomeromycetes</taxon>
        <taxon>Diversisporales</taxon>
        <taxon>Gigasporaceae</taxon>
        <taxon>Dentiscutata</taxon>
    </lineage>
</organism>
<protein>
    <submittedName>
        <fullName evidence="1">4545_t:CDS:1</fullName>
    </submittedName>
</protein>
<evidence type="ECO:0000313" key="1">
    <source>
        <dbReference type="EMBL" id="CAG8722225.1"/>
    </source>
</evidence>
<gene>
    <name evidence="1" type="ORF">DHETER_LOCUS12902</name>
</gene>
<feature type="non-terminal residue" evidence="1">
    <location>
        <position position="1"/>
    </location>
</feature>